<feature type="compositionally biased region" description="Pro residues" evidence="1">
    <location>
        <begin position="1"/>
        <end position="16"/>
    </location>
</feature>
<feature type="region of interest" description="Disordered" evidence="1">
    <location>
        <begin position="128"/>
        <end position="158"/>
    </location>
</feature>
<dbReference type="Pfam" id="PF15963">
    <property type="entry name" value="Myb_DNA-bind_7"/>
    <property type="match status" value="1"/>
</dbReference>
<feature type="domain" description="Transcription factor TFIIIB component B'' Myb" evidence="2">
    <location>
        <begin position="89"/>
        <end position="126"/>
    </location>
</feature>
<dbReference type="InterPro" id="IPR039467">
    <property type="entry name" value="TFIIIB_B''_Myb"/>
</dbReference>
<evidence type="ECO:0000259" key="2">
    <source>
        <dbReference type="Pfam" id="PF15963"/>
    </source>
</evidence>
<keyword evidence="4" id="KW-1185">Reference proteome</keyword>
<dbReference type="EMBL" id="AGNL01042106">
    <property type="protein sequence ID" value="EJK51167.1"/>
    <property type="molecule type" value="Genomic_DNA"/>
</dbReference>
<proteinExistence type="predicted"/>
<accession>K0RWR4</accession>
<dbReference type="AlphaFoldDB" id="K0RWR4"/>
<reference evidence="3 4" key="1">
    <citation type="journal article" date="2012" name="Genome Biol.">
        <title>Genome and low-iron response of an oceanic diatom adapted to chronic iron limitation.</title>
        <authorList>
            <person name="Lommer M."/>
            <person name="Specht M."/>
            <person name="Roy A.S."/>
            <person name="Kraemer L."/>
            <person name="Andreson R."/>
            <person name="Gutowska M.A."/>
            <person name="Wolf J."/>
            <person name="Bergner S.V."/>
            <person name="Schilhabel M.B."/>
            <person name="Klostermeier U.C."/>
            <person name="Beiko R.G."/>
            <person name="Rosenstiel P."/>
            <person name="Hippler M."/>
            <person name="Laroche J."/>
        </authorList>
    </citation>
    <scope>NUCLEOTIDE SEQUENCE [LARGE SCALE GENOMIC DNA]</scope>
    <source>
        <strain evidence="3 4">CCMP1005</strain>
    </source>
</reference>
<feature type="region of interest" description="Disordered" evidence="1">
    <location>
        <begin position="1"/>
        <end position="35"/>
    </location>
</feature>
<feature type="compositionally biased region" description="Polar residues" evidence="1">
    <location>
        <begin position="148"/>
        <end position="158"/>
    </location>
</feature>
<gene>
    <name evidence="3" type="ORF">THAOC_29684</name>
</gene>
<dbReference type="Proteomes" id="UP000266841">
    <property type="component" value="Unassembled WGS sequence"/>
</dbReference>
<feature type="compositionally biased region" description="Acidic residues" evidence="1">
    <location>
        <begin position="133"/>
        <end position="145"/>
    </location>
</feature>
<evidence type="ECO:0000313" key="3">
    <source>
        <dbReference type="EMBL" id="EJK51167.1"/>
    </source>
</evidence>
<organism evidence="3 4">
    <name type="scientific">Thalassiosira oceanica</name>
    <name type="common">Marine diatom</name>
    <dbReference type="NCBI Taxonomy" id="159749"/>
    <lineage>
        <taxon>Eukaryota</taxon>
        <taxon>Sar</taxon>
        <taxon>Stramenopiles</taxon>
        <taxon>Ochrophyta</taxon>
        <taxon>Bacillariophyta</taxon>
        <taxon>Coscinodiscophyceae</taxon>
        <taxon>Thalassiosirophycidae</taxon>
        <taxon>Thalassiosirales</taxon>
        <taxon>Thalassiosiraceae</taxon>
        <taxon>Thalassiosira</taxon>
    </lineage>
</organism>
<evidence type="ECO:0000313" key="4">
    <source>
        <dbReference type="Proteomes" id="UP000266841"/>
    </source>
</evidence>
<evidence type="ECO:0000256" key="1">
    <source>
        <dbReference type="SAM" id="MobiDB-lite"/>
    </source>
</evidence>
<sequence>PDSEPAPPAAPRPDGPPGEEGGGEDPLTVGPRVEFGPDGSIVIAASSLLPGSSNRLTTDDIDAQLGSVVVDEGAAPAALGAVGAGPSSFVVRTRARRWTAGETKVFYDALRQCGTDFSMMELYFGGEQGQGSAEEEVQAGAEEETAGSWTWPSTRGAG</sequence>
<feature type="non-terminal residue" evidence="3">
    <location>
        <position position="1"/>
    </location>
</feature>
<dbReference type="OrthoDB" id="272624at2759"/>
<dbReference type="eggNOG" id="KOG2009">
    <property type="taxonomic scope" value="Eukaryota"/>
</dbReference>
<protein>
    <recommendedName>
        <fullName evidence="2">Transcription factor TFIIIB component B'' Myb domain-containing protein</fullName>
    </recommendedName>
</protein>
<comment type="caution">
    <text evidence="3">The sequence shown here is derived from an EMBL/GenBank/DDBJ whole genome shotgun (WGS) entry which is preliminary data.</text>
</comment>
<name>K0RWR4_THAOC</name>